<organism evidence="1 2">
    <name type="scientific">Ascobolus immersus RN42</name>
    <dbReference type="NCBI Taxonomy" id="1160509"/>
    <lineage>
        <taxon>Eukaryota</taxon>
        <taxon>Fungi</taxon>
        <taxon>Dikarya</taxon>
        <taxon>Ascomycota</taxon>
        <taxon>Pezizomycotina</taxon>
        <taxon>Pezizomycetes</taxon>
        <taxon>Pezizales</taxon>
        <taxon>Ascobolaceae</taxon>
        <taxon>Ascobolus</taxon>
    </lineage>
</organism>
<dbReference type="OrthoDB" id="3799695at2759"/>
<gene>
    <name evidence="1" type="ORF">BJ508DRAFT_313142</name>
</gene>
<dbReference type="Proteomes" id="UP000275078">
    <property type="component" value="Unassembled WGS sequence"/>
</dbReference>
<accession>A0A3N4HLJ8</accession>
<keyword evidence="2" id="KW-1185">Reference proteome</keyword>
<evidence type="ECO:0000313" key="1">
    <source>
        <dbReference type="EMBL" id="RPA74117.1"/>
    </source>
</evidence>
<dbReference type="AlphaFoldDB" id="A0A3N4HLJ8"/>
<reference evidence="1 2" key="1">
    <citation type="journal article" date="2018" name="Nat. Ecol. Evol.">
        <title>Pezizomycetes genomes reveal the molecular basis of ectomycorrhizal truffle lifestyle.</title>
        <authorList>
            <person name="Murat C."/>
            <person name="Payen T."/>
            <person name="Noel B."/>
            <person name="Kuo A."/>
            <person name="Morin E."/>
            <person name="Chen J."/>
            <person name="Kohler A."/>
            <person name="Krizsan K."/>
            <person name="Balestrini R."/>
            <person name="Da Silva C."/>
            <person name="Montanini B."/>
            <person name="Hainaut M."/>
            <person name="Levati E."/>
            <person name="Barry K.W."/>
            <person name="Belfiori B."/>
            <person name="Cichocki N."/>
            <person name="Clum A."/>
            <person name="Dockter R.B."/>
            <person name="Fauchery L."/>
            <person name="Guy J."/>
            <person name="Iotti M."/>
            <person name="Le Tacon F."/>
            <person name="Lindquist E.A."/>
            <person name="Lipzen A."/>
            <person name="Malagnac F."/>
            <person name="Mello A."/>
            <person name="Molinier V."/>
            <person name="Miyauchi S."/>
            <person name="Poulain J."/>
            <person name="Riccioni C."/>
            <person name="Rubini A."/>
            <person name="Sitrit Y."/>
            <person name="Splivallo R."/>
            <person name="Traeger S."/>
            <person name="Wang M."/>
            <person name="Zifcakova L."/>
            <person name="Wipf D."/>
            <person name="Zambonelli A."/>
            <person name="Paolocci F."/>
            <person name="Nowrousian M."/>
            <person name="Ottonello S."/>
            <person name="Baldrian P."/>
            <person name="Spatafora J.W."/>
            <person name="Henrissat B."/>
            <person name="Nagy L.G."/>
            <person name="Aury J.M."/>
            <person name="Wincker P."/>
            <person name="Grigoriev I.V."/>
            <person name="Bonfante P."/>
            <person name="Martin F.M."/>
        </authorList>
    </citation>
    <scope>NUCLEOTIDE SEQUENCE [LARGE SCALE GENOMIC DNA]</scope>
    <source>
        <strain evidence="1 2">RN42</strain>
    </source>
</reference>
<sequence>MSEQDLWKPDLLHTIYEGMVPHLLSALELFLAHHGCDKAFEEAYMRIPSFGSISAAKRSIFDTTQRTGKSLREALRHLLPALVIALDKPKAREANEFYDCLAACRYLVDFSLICTYRYHTSTSLGYMQKYLDGFHRHKNVFNPYRPEPNANEAPPEFKVTVEADDLDRHFFKGTSVEEFSAKERENRERNSRDAAKKAKKKAMSALQKTAKVLFETDKEKLQDWLEMSDSVDFCDFQGVIPILEEIASNVEKRFLDDDAFWKIPKLHLLCHFVDSVRRFGYLQQYSSEVGETLHKGIKEGYRFSSNNSRSTQILQFHTRKFAVRMREMNLKALAKEKQYEAQIQEALSLYGRREDRLLAAQLRRKGAGSIQTTEYYMQELKRSLETTELAVVADGVLKAPSNELVPTDAPWYFPSPLPLFPQDVKRATGRKLWSRYSQTGYGLNGIAESFGLEKLHFALKEYLVTELDYPADSLTKENLNDLKAHAFQSLAITTYSFQAQEPLEVFKCFCTGNRRAPRAKVPRNDTVVFMDDDEYSQHSKAMGLHSDFGGFRFGTLKSLLRVWIPKLEHIEEFKMMGSYCQEDRFTAVDVVYLEGYQPVRCGDRGETIPGALIGKCTVAQKIQG</sequence>
<proteinExistence type="predicted"/>
<evidence type="ECO:0000313" key="2">
    <source>
        <dbReference type="Proteomes" id="UP000275078"/>
    </source>
</evidence>
<dbReference type="EMBL" id="ML119799">
    <property type="protein sequence ID" value="RPA74117.1"/>
    <property type="molecule type" value="Genomic_DNA"/>
</dbReference>
<name>A0A3N4HLJ8_ASCIM</name>
<protein>
    <submittedName>
        <fullName evidence="1">Uncharacterized protein</fullName>
    </submittedName>
</protein>